<accession>A0AAV9DF58</accession>
<dbReference type="GO" id="GO:0009506">
    <property type="term" value="C:plasmodesma"/>
    <property type="evidence" value="ECO:0007669"/>
    <property type="project" value="TreeGrafter"/>
</dbReference>
<evidence type="ECO:0000256" key="3">
    <source>
        <dbReference type="ARBA" id="ARBA00022989"/>
    </source>
</evidence>
<dbReference type="GO" id="GO:0005886">
    <property type="term" value="C:plasma membrane"/>
    <property type="evidence" value="ECO:0007669"/>
    <property type="project" value="TreeGrafter"/>
</dbReference>
<feature type="transmembrane region" description="Helical" evidence="5">
    <location>
        <begin position="42"/>
        <end position="63"/>
    </location>
</feature>
<evidence type="ECO:0000256" key="4">
    <source>
        <dbReference type="ARBA" id="ARBA00023136"/>
    </source>
</evidence>
<dbReference type="GO" id="GO:0098542">
    <property type="term" value="P:defense response to other organism"/>
    <property type="evidence" value="ECO:0007669"/>
    <property type="project" value="InterPro"/>
</dbReference>
<name>A0AAV9DF58_ACOCL</name>
<evidence type="ECO:0000259" key="6">
    <source>
        <dbReference type="Pfam" id="PF03168"/>
    </source>
</evidence>
<dbReference type="EMBL" id="JAUJYO010000013">
    <property type="protein sequence ID" value="KAK1299982.1"/>
    <property type="molecule type" value="Genomic_DNA"/>
</dbReference>
<reference evidence="7" key="1">
    <citation type="journal article" date="2023" name="Nat. Commun.">
        <title>Diploid and tetraploid genomes of Acorus and the evolution of monocots.</title>
        <authorList>
            <person name="Ma L."/>
            <person name="Liu K.W."/>
            <person name="Li Z."/>
            <person name="Hsiao Y.Y."/>
            <person name="Qi Y."/>
            <person name="Fu T."/>
            <person name="Tang G.D."/>
            <person name="Zhang D."/>
            <person name="Sun W.H."/>
            <person name="Liu D.K."/>
            <person name="Li Y."/>
            <person name="Chen G.Z."/>
            <person name="Liu X.D."/>
            <person name="Liao X.Y."/>
            <person name="Jiang Y.T."/>
            <person name="Yu X."/>
            <person name="Hao Y."/>
            <person name="Huang J."/>
            <person name="Zhao X.W."/>
            <person name="Ke S."/>
            <person name="Chen Y.Y."/>
            <person name="Wu W.L."/>
            <person name="Hsu J.L."/>
            <person name="Lin Y.F."/>
            <person name="Huang M.D."/>
            <person name="Li C.Y."/>
            <person name="Huang L."/>
            <person name="Wang Z.W."/>
            <person name="Zhao X."/>
            <person name="Zhong W.Y."/>
            <person name="Peng D.H."/>
            <person name="Ahmad S."/>
            <person name="Lan S."/>
            <person name="Zhang J.S."/>
            <person name="Tsai W.C."/>
            <person name="Van de Peer Y."/>
            <person name="Liu Z.J."/>
        </authorList>
    </citation>
    <scope>NUCLEOTIDE SEQUENCE</scope>
    <source>
        <strain evidence="7">CP</strain>
    </source>
</reference>
<keyword evidence="2 5" id="KW-0812">Transmembrane</keyword>
<evidence type="ECO:0000313" key="7">
    <source>
        <dbReference type="EMBL" id="KAK1299982.1"/>
    </source>
</evidence>
<keyword evidence="3 5" id="KW-1133">Transmembrane helix</keyword>
<reference evidence="7" key="2">
    <citation type="submission" date="2023-06" db="EMBL/GenBank/DDBJ databases">
        <authorList>
            <person name="Ma L."/>
            <person name="Liu K.-W."/>
            <person name="Li Z."/>
            <person name="Hsiao Y.-Y."/>
            <person name="Qi Y."/>
            <person name="Fu T."/>
            <person name="Tang G."/>
            <person name="Zhang D."/>
            <person name="Sun W.-H."/>
            <person name="Liu D.-K."/>
            <person name="Li Y."/>
            <person name="Chen G.-Z."/>
            <person name="Liu X.-D."/>
            <person name="Liao X.-Y."/>
            <person name="Jiang Y.-T."/>
            <person name="Yu X."/>
            <person name="Hao Y."/>
            <person name="Huang J."/>
            <person name="Zhao X.-W."/>
            <person name="Ke S."/>
            <person name="Chen Y.-Y."/>
            <person name="Wu W.-L."/>
            <person name="Hsu J.-L."/>
            <person name="Lin Y.-F."/>
            <person name="Huang M.-D."/>
            <person name="Li C.-Y."/>
            <person name="Huang L."/>
            <person name="Wang Z.-W."/>
            <person name="Zhao X."/>
            <person name="Zhong W.-Y."/>
            <person name="Peng D.-H."/>
            <person name="Ahmad S."/>
            <person name="Lan S."/>
            <person name="Zhang J.-S."/>
            <person name="Tsai W.-C."/>
            <person name="Van De Peer Y."/>
            <person name="Liu Z.-J."/>
        </authorList>
    </citation>
    <scope>NUCLEOTIDE SEQUENCE</scope>
    <source>
        <strain evidence="7">CP</strain>
        <tissue evidence="7">Leaves</tissue>
    </source>
</reference>
<dbReference type="PANTHER" id="PTHR31415:SF4">
    <property type="entry name" value="NDR1_HIN1-LIKE PROTEIN 3"/>
    <property type="match status" value="1"/>
</dbReference>
<dbReference type="AlphaFoldDB" id="A0AAV9DF58"/>
<keyword evidence="8" id="KW-1185">Reference proteome</keyword>
<feature type="domain" description="Late embryogenesis abundant protein LEA-2 subgroup" evidence="6">
    <location>
        <begin position="97"/>
        <end position="148"/>
    </location>
</feature>
<dbReference type="InterPro" id="IPR044839">
    <property type="entry name" value="NDR1-like"/>
</dbReference>
<evidence type="ECO:0000313" key="8">
    <source>
        <dbReference type="Proteomes" id="UP001180020"/>
    </source>
</evidence>
<dbReference type="Pfam" id="PF03168">
    <property type="entry name" value="LEA_2"/>
    <property type="match status" value="1"/>
</dbReference>
<sequence length="225" mass="25594">MYQGHPPPFNGAYYGPAVPPQQPDYKRWHGCCTWNALIKLGVAFLVAFLVALGLTVLVLWLVLRPNELKARVEDASLTQFNLTSPDNNLYYNLSLSVSLRNPNKKIGIYYDWLEADAFYYGWRFGYVPLPTFYQGHKNTTMVSPVFVGQSVIGNGSSYFVTNYDSEKVSDRFYIDIWIFAQFRFKIGSIKTRRYTTWIKCGLGLPLVVNGTSNGGFRATDCDVDF</sequence>
<comment type="subcellular location">
    <subcellularLocation>
        <location evidence="1">Membrane</location>
        <topology evidence="1">Single-pass membrane protein</topology>
    </subcellularLocation>
</comment>
<evidence type="ECO:0000256" key="2">
    <source>
        <dbReference type="ARBA" id="ARBA00022692"/>
    </source>
</evidence>
<evidence type="ECO:0000256" key="5">
    <source>
        <dbReference type="SAM" id="Phobius"/>
    </source>
</evidence>
<dbReference type="Proteomes" id="UP001180020">
    <property type="component" value="Unassembled WGS sequence"/>
</dbReference>
<organism evidence="7 8">
    <name type="scientific">Acorus calamus</name>
    <name type="common">Sweet flag</name>
    <dbReference type="NCBI Taxonomy" id="4465"/>
    <lineage>
        <taxon>Eukaryota</taxon>
        <taxon>Viridiplantae</taxon>
        <taxon>Streptophyta</taxon>
        <taxon>Embryophyta</taxon>
        <taxon>Tracheophyta</taxon>
        <taxon>Spermatophyta</taxon>
        <taxon>Magnoliopsida</taxon>
        <taxon>Liliopsida</taxon>
        <taxon>Acoraceae</taxon>
        <taxon>Acorus</taxon>
    </lineage>
</organism>
<evidence type="ECO:0000256" key="1">
    <source>
        <dbReference type="ARBA" id="ARBA00004167"/>
    </source>
</evidence>
<proteinExistence type="predicted"/>
<gene>
    <name evidence="7" type="ORF">QJS10_CPB13g01474</name>
</gene>
<comment type="caution">
    <text evidence="7">The sequence shown here is derived from an EMBL/GenBank/DDBJ whole genome shotgun (WGS) entry which is preliminary data.</text>
</comment>
<dbReference type="PANTHER" id="PTHR31415">
    <property type="entry name" value="OS05G0367900 PROTEIN"/>
    <property type="match status" value="1"/>
</dbReference>
<protein>
    <recommendedName>
        <fullName evidence="6">Late embryogenesis abundant protein LEA-2 subgroup domain-containing protein</fullName>
    </recommendedName>
</protein>
<keyword evidence="4 5" id="KW-0472">Membrane</keyword>
<dbReference type="InterPro" id="IPR004864">
    <property type="entry name" value="LEA_2"/>
</dbReference>